<dbReference type="Gene3D" id="3.90.550.10">
    <property type="entry name" value="Spore Coat Polysaccharide Biosynthesis Protein SpsA, Chain A"/>
    <property type="match status" value="1"/>
</dbReference>
<dbReference type="Pfam" id="PF09837">
    <property type="entry name" value="DUF2064"/>
    <property type="match status" value="1"/>
</dbReference>
<dbReference type="RefSeq" id="WP_412973818.1">
    <property type="nucleotide sequence ID" value="NZ_QMIF01000049.1"/>
</dbReference>
<dbReference type="EMBL" id="QMIF01000049">
    <property type="protein sequence ID" value="TVM29658.1"/>
    <property type="molecule type" value="Genomic_DNA"/>
</dbReference>
<name>A0A6P1ZE27_9BACT</name>
<dbReference type="Proteomes" id="UP000434052">
    <property type="component" value="Unassembled WGS sequence"/>
</dbReference>
<gene>
    <name evidence="1" type="ORF">DQK91_21915</name>
</gene>
<organism evidence="1 2">
    <name type="scientific">Oceanidesulfovibrio marinus</name>
    <dbReference type="NCBI Taxonomy" id="370038"/>
    <lineage>
        <taxon>Bacteria</taxon>
        <taxon>Pseudomonadati</taxon>
        <taxon>Thermodesulfobacteriota</taxon>
        <taxon>Desulfovibrionia</taxon>
        <taxon>Desulfovibrionales</taxon>
        <taxon>Desulfovibrionaceae</taxon>
        <taxon>Oceanidesulfovibrio</taxon>
    </lineage>
</organism>
<dbReference type="InterPro" id="IPR018641">
    <property type="entry name" value="Trfase_1_rSAM/seldom-assoc"/>
</dbReference>
<reference evidence="1 2" key="1">
    <citation type="submission" date="2018-06" db="EMBL/GenBank/DDBJ databases">
        <title>Complete genome of Desulfovibrio marinus P48SEP.</title>
        <authorList>
            <person name="Crispim J.S."/>
            <person name="Vidigal P.M.P."/>
            <person name="Silva L.C.F."/>
            <person name="Araujo L.C."/>
            <person name="Laguardia C.N."/>
            <person name="Dias R.S."/>
            <person name="Sousa M.P."/>
            <person name="Paula S.O."/>
            <person name="Silva C."/>
        </authorList>
    </citation>
    <scope>NUCLEOTIDE SEQUENCE [LARGE SCALE GENOMIC DNA]</scope>
    <source>
        <strain evidence="1 2">P48SEP</strain>
    </source>
</reference>
<sequence length="67" mass="6995">MDGLLPAAGETVPLLVCFYPPEAGPAIRLLLGAALGYAPQHEDDLGARMANALDEGFRSVDRAVLMG</sequence>
<evidence type="ECO:0000313" key="2">
    <source>
        <dbReference type="Proteomes" id="UP000434052"/>
    </source>
</evidence>
<comment type="caution">
    <text evidence="1">The sequence shown here is derived from an EMBL/GenBank/DDBJ whole genome shotgun (WGS) entry which is preliminary data.</text>
</comment>
<evidence type="ECO:0000313" key="1">
    <source>
        <dbReference type="EMBL" id="TVM29658.1"/>
    </source>
</evidence>
<feature type="non-terminal residue" evidence="1">
    <location>
        <position position="67"/>
    </location>
</feature>
<proteinExistence type="predicted"/>
<dbReference type="InterPro" id="IPR029044">
    <property type="entry name" value="Nucleotide-diphossugar_trans"/>
</dbReference>
<dbReference type="AlphaFoldDB" id="A0A6P1ZE27"/>
<protein>
    <submittedName>
        <fullName evidence="1">Uncharacterized protein</fullName>
    </submittedName>
</protein>
<accession>A0A6P1ZE27</accession>